<dbReference type="Proteomes" id="UP001519460">
    <property type="component" value="Unassembled WGS sequence"/>
</dbReference>
<name>A0ABD0LBT9_9CAEN</name>
<evidence type="ECO:0000313" key="1">
    <source>
        <dbReference type="EMBL" id="KAK7496815.1"/>
    </source>
</evidence>
<proteinExistence type="predicted"/>
<reference evidence="1 2" key="1">
    <citation type="journal article" date="2023" name="Sci. Data">
        <title>Genome assembly of the Korean intertidal mud-creeper Batillaria attramentaria.</title>
        <authorList>
            <person name="Patra A.K."/>
            <person name="Ho P.T."/>
            <person name="Jun S."/>
            <person name="Lee S.J."/>
            <person name="Kim Y."/>
            <person name="Won Y.J."/>
        </authorList>
    </citation>
    <scope>NUCLEOTIDE SEQUENCE [LARGE SCALE GENOMIC DNA]</scope>
    <source>
        <strain evidence="1">Wonlab-2016</strain>
    </source>
</reference>
<evidence type="ECO:0000313" key="2">
    <source>
        <dbReference type="Proteomes" id="UP001519460"/>
    </source>
</evidence>
<comment type="caution">
    <text evidence="1">The sequence shown here is derived from an EMBL/GenBank/DDBJ whole genome shotgun (WGS) entry which is preliminary data.</text>
</comment>
<dbReference type="AlphaFoldDB" id="A0ABD0LBT9"/>
<keyword evidence="2" id="KW-1185">Reference proteome</keyword>
<organism evidence="1 2">
    <name type="scientific">Batillaria attramentaria</name>
    <dbReference type="NCBI Taxonomy" id="370345"/>
    <lineage>
        <taxon>Eukaryota</taxon>
        <taxon>Metazoa</taxon>
        <taxon>Spiralia</taxon>
        <taxon>Lophotrochozoa</taxon>
        <taxon>Mollusca</taxon>
        <taxon>Gastropoda</taxon>
        <taxon>Caenogastropoda</taxon>
        <taxon>Sorbeoconcha</taxon>
        <taxon>Cerithioidea</taxon>
        <taxon>Batillariidae</taxon>
        <taxon>Batillaria</taxon>
    </lineage>
</organism>
<protein>
    <submittedName>
        <fullName evidence="1">Uncharacterized protein</fullName>
    </submittedName>
</protein>
<feature type="non-terminal residue" evidence="1">
    <location>
        <position position="53"/>
    </location>
</feature>
<gene>
    <name evidence="1" type="ORF">BaRGS_00012024</name>
</gene>
<sequence>MDGAPVGQRCVTTHRHCSFITSFVVNPRECLSSVSVPPCHSPVSKQSITRGSA</sequence>
<dbReference type="EMBL" id="JACVVK020000064">
    <property type="protein sequence ID" value="KAK7496815.1"/>
    <property type="molecule type" value="Genomic_DNA"/>
</dbReference>
<accession>A0ABD0LBT9</accession>